<keyword evidence="5" id="KW-0717">Septation</keyword>
<dbReference type="InterPro" id="IPR007838">
    <property type="entry name" value="Cell_div_ZapA-like"/>
</dbReference>
<name>A0A9J6QR95_9FIRM</name>
<reference evidence="11" key="1">
    <citation type="submission" date="2022-09" db="EMBL/GenBank/DDBJ databases">
        <title>Culturomic study of gut microbiota in children with autism spectrum disorder.</title>
        <authorList>
            <person name="Efimov B.A."/>
            <person name="Chaplin A.V."/>
            <person name="Sokolova S.R."/>
            <person name="Pikina A.P."/>
            <person name="Korzhanova M."/>
            <person name="Belova V."/>
            <person name="Korostin D."/>
        </authorList>
    </citation>
    <scope>NUCLEOTIDE SEQUENCE</scope>
    <source>
        <strain evidence="11">ASD5510</strain>
    </source>
</reference>
<dbReference type="PANTHER" id="PTHR34981">
    <property type="entry name" value="CELL DIVISION PROTEIN ZAPA"/>
    <property type="match status" value="1"/>
</dbReference>
<dbReference type="AlphaFoldDB" id="A0A9J6QR95"/>
<evidence type="ECO:0000313" key="11">
    <source>
        <dbReference type="EMBL" id="MCU7378562.1"/>
    </source>
</evidence>
<dbReference type="GO" id="GO:0000917">
    <property type="term" value="P:division septum assembly"/>
    <property type="evidence" value="ECO:0007669"/>
    <property type="project" value="UniProtKB-KW"/>
</dbReference>
<evidence type="ECO:0000256" key="5">
    <source>
        <dbReference type="ARBA" id="ARBA00023210"/>
    </source>
</evidence>
<dbReference type="EMBL" id="JAOSHN010000003">
    <property type="protein sequence ID" value="MCU7378562.1"/>
    <property type="molecule type" value="Genomic_DNA"/>
</dbReference>
<feature type="coiled-coil region" evidence="10">
    <location>
        <begin position="71"/>
        <end position="194"/>
    </location>
</feature>
<keyword evidence="12" id="KW-1185">Reference proteome</keyword>
<organism evidence="11 12">
    <name type="scientific">Hominibacterium faecale</name>
    <dbReference type="NCBI Taxonomy" id="2839743"/>
    <lineage>
        <taxon>Bacteria</taxon>
        <taxon>Bacillati</taxon>
        <taxon>Bacillota</taxon>
        <taxon>Clostridia</taxon>
        <taxon>Peptostreptococcales</taxon>
        <taxon>Anaerovoracaceae</taxon>
        <taxon>Hominibacterium</taxon>
    </lineage>
</organism>
<evidence type="ECO:0000256" key="4">
    <source>
        <dbReference type="ARBA" id="ARBA00022618"/>
    </source>
</evidence>
<dbReference type="Pfam" id="PF05164">
    <property type="entry name" value="ZapA"/>
    <property type="match status" value="1"/>
</dbReference>
<keyword evidence="3" id="KW-0963">Cytoplasm</keyword>
<evidence type="ECO:0000256" key="6">
    <source>
        <dbReference type="ARBA" id="ARBA00023306"/>
    </source>
</evidence>
<proteinExistence type="predicted"/>
<dbReference type="InterPro" id="IPR036192">
    <property type="entry name" value="Cell_div_ZapA-like_sf"/>
</dbReference>
<evidence type="ECO:0000313" key="12">
    <source>
        <dbReference type="Proteomes" id="UP001065549"/>
    </source>
</evidence>
<protein>
    <recommendedName>
        <fullName evidence="2">Cell division protein ZapA</fullName>
    </recommendedName>
    <alternativeName>
        <fullName evidence="9">Z ring-associated protein ZapA</fullName>
    </alternativeName>
</protein>
<sequence length="196" mass="22508">MESNKVSVKIYGQEYVISGEKPREQIVKVAAYVDNQMHEIASAAPSCSVTDLAVLSAVNIADESFVSKEEVEELKKLNVQLEKDAQHYVQLWDESKKNFLQYKEENQGVASQRDEMTQKAAAKEREIQELKMAAEKLQDELQKAAQQTLEEAKKKAQQAIDEAEAKCKELENSFFDLQMENLQLKKELETYRRNME</sequence>
<gene>
    <name evidence="11" type="primary">zapA</name>
    <name evidence="11" type="ORF">OBO34_09360</name>
</gene>
<comment type="subunit">
    <text evidence="8">Homodimer. Interacts with FtsZ.</text>
</comment>
<comment type="subcellular location">
    <subcellularLocation>
        <location evidence="1">Cytoplasm</location>
    </subcellularLocation>
</comment>
<evidence type="ECO:0000256" key="2">
    <source>
        <dbReference type="ARBA" id="ARBA00015195"/>
    </source>
</evidence>
<keyword evidence="6" id="KW-0131">Cell cycle</keyword>
<evidence type="ECO:0000256" key="8">
    <source>
        <dbReference type="ARBA" id="ARBA00026068"/>
    </source>
</evidence>
<comment type="caution">
    <text evidence="11">The sequence shown here is derived from an EMBL/GenBank/DDBJ whole genome shotgun (WGS) entry which is preliminary data.</text>
</comment>
<evidence type="ECO:0000256" key="1">
    <source>
        <dbReference type="ARBA" id="ARBA00004496"/>
    </source>
</evidence>
<dbReference type="InterPro" id="IPR053712">
    <property type="entry name" value="Bac_CellDiv_Activator"/>
</dbReference>
<evidence type="ECO:0000256" key="9">
    <source>
        <dbReference type="ARBA" id="ARBA00033158"/>
    </source>
</evidence>
<dbReference type="PANTHER" id="PTHR34981:SF1">
    <property type="entry name" value="CELL DIVISION PROTEIN ZAPA"/>
    <property type="match status" value="1"/>
</dbReference>
<dbReference type="Gene3D" id="6.10.250.790">
    <property type="match status" value="1"/>
</dbReference>
<evidence type="ECO:0000256" key="7">
    <source>
        <dbReference type="ARBA" id="ARBA00024910"/>
    </source>
</evidence>
<dbReference type="GO" id="GO:0000921">
    <property type="term" value="P:septin ring assembly"/>
    <property type="evidence" value="ECO:0007669"/>
    <property type="project" value="TreeGrafter"/>
</dbReference>
<dbReference type="RefSeq" id="WP_148396329.1">
    <property type="nucleotide sequence ID" value="NZ_JAJAGH010000007.1"/>
</dbReference>
<keyword evidence="4 11" id="KW-0132">Cell division</keyword>
<dbReference type="GO" id="GO:0043093">
    <property type="term" value="P:FtsZ-dependent cytokinesis"/>
    <property type="evidence" value="ECO:0007669"/>
    <property type="project" value="TreeGrafter"/>
</dbReference>
<dbReference type="GO" id="GO:0030428">
    <property type="term" value="C:cell septum"/>
    <property type="evidence" value="ECO:0007669"/>
    <property type="project" value="TreeGrafter"/>
</dbReference>
<dbReference type="SUPFAM" id="SSF102829">
    <property type="entry name" value="Cell division protein ZapA-like"/>
    <property type="match status" value="1"/>
</dbReference>
<evidence type="ECO:0000256" key="3">
    <source>
        <dbReference type="ARBA" id="ARBA00022490"/>
    </source>
</evidence>
<evidence type="ECO:0000256" key="10">
    <source>
        <dbReference type="SAM" id="Coils"/>
    </source>
</evidence>
<dbReference type="Proteomes" id="UP001065549">
    <property type="component" value="Unassembled WGS sequence"/>
</dbReference>
<comment type="function">
    <text evidence="7">Activator of cell division through the inhibition of FtsZ GTPase activity, therefore promoting FtsZ assembly into bundles of protofilaments necessary for the formation of the division Z ring. It is recruited early at mid-cell but it is not essential for cell division.</text>
</comment>
<dbReference type="GO" id="GO:0032153">
    <property type="term" value="C:cell division site"/>
    <property type="evidence" value="ECO:0007669"/>
    <property type="project" value="TreeGrafter"/>
</dbReference>
<keyword evidence="10" id="KW-0175">Coiled coil</keyword>
<accession>A0A9J6QR95</accession>
<dbReference type="GO" id="GO:0005829">
    <property type="term" value="C:cytosol"/>
    <property type="evidence" value="ECO:0007669"/>
    <property type="project" value="TreeGrafter"/>
</dbReference>